<evidence type="ECO:0000313" key="2">
    <source>
        <dbReference type="EMBL" id="RDW24077.1"/>
    </source>
</evidence>
<keyword evidence="1" id="KW-0472">Membrane</keyword>
<keyword evidence="1" id="KW-1133">Transmembrane helix</keyword>
<gene>
    <name evidence="2" type="ORF">B0I71DRAFT_154678</name>
</gene>
<dbReference type="Proteomes" id="UP000256601">
    <property type="component" value="Unassembled WGS sequence"/>
</dbReference>
<feature type="transmembrane region" description="Helical" evidence="1">
    <location>
        <begin position="32"/>
        <end position="51"/>
    </location>
</feature>
<evidence type="ECO:0000256" key="1">
    <source>
        <dbReference type="SAM" id="Phobius"/>
    </source>
</evidence>
<keyword evidence="1" id="KW-0812">Transmembrane</keyword>
<sequence length="60" mass="6852">MGLKARFPAITVLSRLRHRVADLTETAPQWNFFQLILLVQLLIFLDLGVLFKTISEPQTA</sequence>
<organism evidence="2 3">
    <name type="scientific">Yarrowia lipolytica</name>
    <name type="common">Candida lipolytica</name>
    <dbReference type="NCBI Taxonomy" id="4952"/>
    <lineage>
        <taxon>Eukaryota</taxon>
        <taxon>Fungi</taxon>
        <taxon>Dikarya</taxon>
        <taxon>Ascomycota</taxon>
        <taxon>Saccharomycotina</taxon>
        <taxon>Dipodascomycetes</taxon>
        <taxon>Dipodascales</taxon>
        <taxon>Dipodascales incertae sedis</taxon>
        <taxon>Yarrowia</taxon>
    </lineage>
</organism>
<dbReference type="EMBL" id="KZ859051">
    <property type="protein sequence ID" value="RDW24077.1"/>
    <property type="molecule type" value="Genomic_DNA"/>
</dbReference>
<reference evidence="2 3" key="1">
    <citation type="submission" date="2018-07" db="EMBL/GenBank/DDBJ databases">
        <title>Draft Genome Assemblies for Five Robust Yarrowia lipolytica Strains Exhibiting High Lipid Production and Pentose Sugar Utilization and Sugar Alcohol Secretion from Undetoxified Lignocellulosic Biomass Hydrolysates.</title>
        <authorList>
            <consortium name="DOE Joint Genome Institute"/>
            <person name="Walker C."/>
            <person name="Ryu S."/>
            <person name="Na H."/>
            <person name="Zane M."/>
            <person name="LaButti K."/>
            <person name="Lipzen A."/>
            <person name="Haridas S."/>
            <person name="Barry K."/>
            <person name="Grigoriev I.V."/>
            <person name="Quarterman J."/>
            <person name="Slininger P."/>
            <person name="Dien B."/>
            <person name="Trinh C.T."/>
        </authorList>
    </citation>
    <scope>NUCLEOTIDE SEQUENCE [LARGE SCALE GENOMIC DNA]</scope>
    <source>
        <strain evidence="2 3">YB392</strain>
    </source>
</reference>
<dbReference type="AlphaFoldDB" id="A0A371C188"/>
<protein>
    <submittedName>
        <fullName evidence="2">Uncharacterized protein</fullName>
    </submittedName>
</protein>
<evidence type="ECO:0000313" key="3">
    <source>
        <dbReference type="Proteomes" id="UP000256601"/>
    </source>
</evidence>
<proteinExistence type="predicted"/>
<accession>A0A371C188</accession>
<name>A0A371C188_YARLL</name>